<keyword evidence="2" id="KW-1185">Reference proteome</keyword>
<sequence length="101" mass="11933">MCHITEKGWFDTISMEMTIRMCYTNLSVWAETALLLENQKLFLIKSEELCNKYGGRGERIRMIYEIFEFFKCIILCGDPFALGRDKPTLVKLKDRKRLTNN</sequence>
<evidence type="ECO:0000313" key="2">
    <source>
        <dbReference type="Proteomes" id="UP001150062"/>
    </source>
</evidence>
<accession>A0ABQ8XD69</accession>
<evidence type="ECO:0000313" key="1">
    <source>
        <dbReference type="EMBL" id="KAJ6230557.1"/>
    </source>
</evidence>
<protein>
    <submittedName>
        <fullName evidence="1">Uncharacterized protein</fullName>
    </submittedName>
</protein>
<dbReference type="EMBL" id="JAOAOG010000311">
    <property type="protein sequence ID" value="KAJ6230557.1"/>
    <property type="molecule type" value="Genomic_DNA"/>
</dbReference>
<name>A0ABQ8XD69_9EUKA</name>
<organism evidence="1 2">
    <name type="scientific">Anaeramoeba flamelloides</name>
    <dbReference type="NCBI Taxonomy" id="1746091"/>
    <lineage>
        <taxon>Eukaryota</taxon>
        <taxon>Metamonada</taxon>
        <taxon>Anaeramoebidae</taxon>
        <taxon>Anaeramoeba</taxon>
    </lineage>
</organism>
<dbReference type="Proteomes" id="UP001150062">
    <property type="component" value="Unassembled WGS sequence"/>
</dbReference>
<comment type="caution">
    <text evidence="1">The sequence shown here is derived from an EMBL/GenBank/DDBJ whole genome shotgun (WGS) entry which is preliminary data.</text>
</comment>
<gene>
    <name evidence="1" type="ORF">M0813_06786</name>
</gene>
<proteinExistence type="predicted"/>
<reference evidence="1" key="1">
    <citation type="submission" date="2022-08" db="EMBL/GenBank/DDBJ databases">
        <title>Novel sulfate-reducing endosymbionts in the free-living metamonad Anaeramoeba.</title>
        <authorList>
            <person name="Jerlstrom-Hultqvist J."/>
            <person name="Cepicka I."/>
            <person name="Gallot-Lavallee L."/>
            <person name="Salas-Leiva D."/>
            <person name="Curtis B.A."/>
            <person name="Zahonova K."/>
            <person name="Pipaliya S."/>
            <person name="Dacks J."/>
            <person name="Roger A.J."/>
        </authorList>
    </citation>
    <scope>NUCLEOTIDE SEQUENCE</scope>
    <source>
        <strain evidence="1">Schooner1</strain>
    </source>
</reference>